<reference evidence="3" key="1">
    <citation type="submission" date="2023-04" db="EMBL/GenBank/DDBJ databases">
        <authorList>
            <person name="Vijverberg K."/>
            <person name="Xiong W."/>
            <person name="Schranz E."/>
        </authorList>
    </citation>
    <scope>NUCLEOTIDE SEQUENCE</scope>
</reference>
<proteinExistence type="predicted"/>
<dbReference type="InterPro" id="IPR004312">
    <property type="entry name" value="ATHILA_Orf1_C"/>
</dbReference>
<feature type="domain" description="Arabidopsis retrotransposon Orf1 C-terminal" evidence="2">
    <location>
        <begin position="1"/>
        <end position="142"/>
    </location>
</feature>
<feature type="region of interest" description="Disordered" evidence="1">
    <location>
        <begin position="244"/>
        <end position="273"/>
    </location>
</feature>
<evidence type="ECO:0000313" key="3">
    <source>
        <dbReference type="EMBL" id="CAI9278367.1"/>
    </source>
</evidence>
<name>A0AA36E1E0_LACSI</name>
<sequence length="273" mass="31280">MQELHIYDGVHALFANIGWERLLSVDFATCPLLTQEFLATLSEVNHEGSFSFHIFSTPHTIHVDQLCTFFHTPITSLSQPTPAFDVREFWYSITDLEFYDSTQSIQTSNVHTVLKIALKIICNIIYAHIETTKADKAELFLLWCMIIGSHCPHFGDTIIKSFHTVIALRTGGAIHYGGLIYVIAHSIMLQSPPWYTLFVGDSFRLTQQTLWAMHMLRTAPCRYVWMQGRFTYFNIPPPLRPRRAQQVRCPQSDRPSWSTQHPDCADATPISFS</sequence>
<evidence type="ECO:0000313" key="4">
    <source>
        <dbReference type="Proteomes" id="UP001177003"/>
    </source>
</evidence>
<accession>A0AA36E1E0</accession>
<dbReference type="Proteomes" id="UP001177003">
    <property type="component" value="Chromosome 4"/>
</dbReference>
<organism evidence="3 4">
    <name type="scientific">Lactuca saligna</name>
    <name type="common">Willowleaf lettuce</name>
    <dbReference type="NCBI Taxonomy" id="75948"/>
    <lineage>
        <taxon>Eukaryota</taxon>
        <taxon>Viridiplantae</taxon>
        <taxon>Streptophyta</taxon>
        <taxon>Embryophyta</taxon>
        <taxon>Tracheophyta</taxon>
        <taxon>Spermatophyta</taxon>
        <taxon>Magnoliopsida</taxon>
        <taxon>eudicotyledons</taxon>
        <taxon>Gunneridae</taxon>
        <taxon>Pentapetalae</taxon>
        <taxon>asterids</taxon>
        <taxon>campanulids</taxon>
        <taxon>Asterales</taxon>
        <taxon>Asteraceae</taxon>
        <taxon>Cichorioideae</taxon>
        <taxon>Cichorieae</taxon>
        <taxon>Lactucinae</taxon>
        <taxon>Lactuca</taxon>
    </lineage>
</organism>
<gene>
    <name evidence="3" type="ORF">LSALG_LOCUS18236</name>
</gene>
<keyword evidence="4" id="KW-1185">Reference proteome</keyword>
<evidence type="ECO:0000259" key="2">
    <source>
        <dbReference type="Pfam" id="PF03078"/>
    </source>
</evidence>
<dbReference type="Pfam" id="PF03078">
    <property type="entry name" value="ATHILA"/>
    <property type="match status" value="1"/>
</dbReference>
<evidence type="ECO:0000256" key="1">
    <source>
        <dbReference type="SAM" id="MobiDB-lite"/>
    </source>
</evidence>
<dbReference type="EMBL" id="OX465080">
    <property type="protein sequence ID" value="CAI9278367.1"/>
    <property type="molecule type" value="Genomic_DNA"/>
</dbReference>
<dbReference type="AlphaFoldDB" id="A0AA36E1E0"/>
<protein>
    <recommendedName>
        <fullName evidence="2">Arabidopsis retrotransposon Orf1 C-terminal domain-containing protein</fullName>
    </recommendedName>
</protein>